<keyword evidence="3" id="KW-1003">Cell membrane</keyword>
<evidence type="ECO:0000313" key="12">
    <source>
        <dbReference type="Proteomes" id="UP001595632"/>
    </source>
</evidence>
<comment type="subcellular location">
    <subcellularLocation>
        <location evidence="1 9">Cell membrane</location>
        <topology evidence="1 9">Multi-pass membrane protein</topology>
    </subcellularLocation>
</comment>
<reference evidence="12" key="1">
    <citation type="journal article" date="2019" name="Int. J. Syst. Evol. Microbiol.">
        <title>The Global Catalogue of Microorganisms (GCM) 10K type strain sequencing project: providing services to taxonomists for standard genome sequencing and annotation.</title>
        <authorList>
            <consortium name="The Broad Institute Genomics Platform"/>
            <consortium name="The Broad Institute Genome Sequencing Center for Infectious Disease"/>
            <person name="Wu L."/>
            <person name="Ma J."/>
        </authorList>
    </citation>
    <scope>NUCLEOTIDE SEQUENCE [LARGE SCALE GENOMIC DNA]</scope>
    <source>
        <strain evidence="12">KCTC 52366</strain>
    </source>
</reference>
<evidence type="ECO:0000256" key="2">
    <source>
        <dbReference type="ARBA" id="ARBA00022448"/>
    </source>
</evidence>
<keyword evidence="7 9" id="KW-1133">Transmembrane helix</keyword>
<dbReference type="PANTHER" id="PTHR43386:SF1">
    <property type="entry name" value="D,D-DIPEPTIDE TRANSPORT SYSTEM PERMEASE PROTEIN DDPC-RELATED"/>
    <property type="match status" value="1"/>
</dbReference>
<feature type="transmembrane region" description="Helical" evidence="9">
    <location>
        <begin position="125"/>
        <end position="149"/>
    </location>
</feature>
<evidence type="ECO:0000259" key="10">
    <source>
        <dbReference type="PROSITE" id="PS50928"/>
    </source>
</evidence>
<dbReference type="RefSeq" id="WP_275633827.1">
    <property type="nucleotide sequence ID" value="NZ_JARGYD010000006.1"/>
</dbReference>
<dbReference type="EMBL" id="JBHRTB010000010">
    <property type="protein sequence ID" value="MFC3144468.1"/>
    <property type="molecule type" value="Genomic_DNA"/>
</dbReference>
<dbReference type="PANTHER" id="PTHR43386">
    <property type="entry name" value="OLIGOPEPTIDE TRANSPORT SYSTEM PERMEASE PROTEIN APPC"/>
    <property type="match status" value="1"/>
</dbReference>
<evidence type="ECO:0000256" key="4">
    <source>
        <dbReference type="ARBA" id="ARBA00022692"/>
    </source>
</evidence>
<evidence type="ECO:0000256" key="7">
    <source>
        <dbReference type="ARBA" id="ARBA00022989"/>
    </source>
</evidence>
<evidence type="ECO:0000256" key="8">
    <source>
        <dbReference type="ARBA" id="ARBA00023136"/>
    </source>
</evidence>
<dbReference type="Proteomes" id="UP001595632">
    <property type="component" value="Unassembled WGS sequence"/>
</dbReference>
<keyword evidence="8 9" id="KW-0472">Membrane</keyword>
<keyword evidence="2 9" id="KW-0813">Transport</keyword>
<keyword evidence="12" id="KW-1185">Reference proteome</keyword>
<dbReference type="InterPro" id="IPR035906">
    <property type="entry name" value="MetI-like_sf"/>
</dbReference>
<gene>
    <name evidence="11" type="ORF">ACFOGP_17215</name>
</gene>
<evidence type="ECO:0000256" key="5">
    <source>
        <dbReference type="ARBA" id="ARBA00022856"/>
    </source>
</evidence>
<feature type="transmembrane region" description="Helical" evidence="9">
    <location>
        <begin position="80"/>
        <end position="104"/>
    </location>
</feature>
<dbReference type="Pfam" id="PF00528">
    <property type="entry name" value="BPD_transp_1"/>
    <property type="match status" value="1"/>
</dbReference>
<keyword evidence="5" id="KW-0571">Peptide transport</keyword>
<feature type="transmembrane region" description="Helical" evidence="9">
    <location>
        <begin position="242"/>
        <end position="264"/>
    </location>
</feature>
<accession>A0ABV7GS49</accession>
<comment type="similarity">
    <text evidence="9">Belongs to the binding-protein-dependent transport system permease family.</text>
</comment>
<evidence type="ECO:0000256" key="6">
    <source>
        <dbReference type="ARBA" id="ARBA00022927"/>
    </source>
</evidence>
<keyword evidence="6" id="KW-0653">Protein transport</keyword>
<evidence type="ECO:0000256" key="3">
    <source>
        <dbReference type="ARBA" id="ARBA00022475"/>
    </source>
</evidence>
<dbReference type="PROSITE" id="PS50928">
    <property type="entry name" value="ABC_TM1"/>
    <property type="match status" value="1"/>
</dbReference>
<protein>
    <submittedName>
        <fullName evidence="11">ABC transporter permease</fullName>
    </submittedName>
</protein>
<dbReference type="SUPFAM" id="SSF161098">
    <property type="entry name" value="MetI-like"/>
    <property type="match status" value="1"/>
</dbReference>
<feature type="domain" description="ABC transmembrane type-1" evidence="10">
    <location>
        <begin position="76"/>
        <end position="264"/>
    </location>
</feature>
<evidence type="ECO:0000256" key="9">
    <source>
        <dbReference type="RuleBase" id="RU363032"/>
    </source>
</evidence>
<dbReference type="InterPro" id="IPR050366">
    <property type="entry name" value="BP-dependent_transpt_permease"/>
</dbReference>
<name>A0ABV7GS49_9RHOB</name>
<organism evidence="11 12">
    <name type="scientific">Psychromarinibacter halotolerans</name>
    <dbReference type="NCBI Taxonomy" id="1775175"/>
    <lineage>
        <taxon>Bacteria</taxon>
        <taxon>Pseudomonadati</taxon>
        <taxon>Pseudomonadota</taxon>
        <taxon>Alphaproteobacteria</taxon>
        <taxon>Rhodobacterales</taxon>
        <taxon>Paracoccaceae</taxon>
        <taxon>Psychromarinibacter</taxon>
    </lineage>
</organism>
<dbReference type="CDD" id="cd06261">
    <property type="entry name" value="TM_PBP2"/>
    <property type="match status" value="1"/>
</dbReference>
<comment type="caution">
    <text evidence="11">The sequence shown here is derived from an EMBL/GenBank/DDBJ whole genome shotgun (WGS) entry which is preliminary data.</text>
</comment>
<keyword evidence="4 9" id="KW-0812">Transmembrane</keyword>
<proteinExistence type="inferred from homology"/>
<feature type="transmembrane region" description="Helical" evidence="9">
    <location>
        <begin position="12"/>
        <end position="36"/>
    </location>
</feature>
<evidence type="ECO:0000256" key="1">
    <source>
        <dbReference type="ARBA" id="ARBA00004651"/>
    </source>
</evidence>
<feature type="transmembrane region" description="Helical" evidence="9">
    <location>
        <begin position="197"/>
        <end position="221"/>
    </location>
</feature>
<dbReference type="InterPro" id="IPR000515">
    <property type="entry name" value="MetI-like"/>
</dbReference>
<evidence type="ECO:0000313" key="11">
    <source>
        <dbReference type="EMBL" id="MFC3144468.1"/>
    </source>
</evidence>
<sequence length="277" mass="29760">MTQSNSKPRRRIKPLTIFGILGIALVAFAIVGPWIYPQDPWAMAGAPFVWPFTSTDHIFGTDSLGRDVAAGLLYGARLSLLISSVAAGTALTIGVLVGAIAGYYRGWVDDVLMRLTDTLQTTPSFLMMIVLVAVFGSTVGVLIVAIGIVSWPPVARLTRAEFLTLRERDYVNAARLLKKSDLHIILREILPNALPPILVMVSILVANGILSEAALSFLGLGDPNATSLGSMIGTGRESMRSAWYLVAVPGSMIILIVVVVNILGDLLNDRLNPRGRQ</sequence>
<dbReference type="Gene3D" id="1.10.3720.10">
    <property type="entry name" value="MetI-like"/>
    <property type="match status" value="1"/>
</dbReference>